<evidence type="ECO:0000313" key="5">
    <source>
        <dbReference type="EMBL" id="CCH41016.1"/>
    </source>
</evidence>
<proteinExistence type="predicted"/>
<dbReference type="InterPro" id="IPR007312">
    <property type="entry name" value="Phosphoesterase"/>
</dbReference>
<dbReference type="PANTHER" id="PTHR31956:SF8">
    <property type="entry name" value="ACID PHOSPHATASE PHOA (AFU_ORTHOLOGUE AFUA_1G03570)"/>
    <property type="match status" value="1"/>
</dbReference>
<dbReference type="Proteomes" id="UP000009328">
    <property type="component" value="Unassembled WGS sequence"/>
</dbReference>
<evidence type="ECO:0000256" key="2">
    <source>
        <dbReference type="ARBA" id="ARBA00012646"/>
    </source>
</evidence>
<feature type="signal peptide" evidence="4">
    <location>
        <begin position="1"/>
        <end position="18"/>
    </location>
</feature>
<dbReference type="STRING" id="1206466.K0KDL4"/>
<feature type="chain" id="PRO_5003834647" description="acid phosphatase" evidence="4">
    <location>
        <begin position="19"/>
        <end position="471"/>
    </location>
</feature>
<dbReference type="FunFam" id="3.40.720.10:FF:000043">
    <property type="entry name" value="Acid phosphatase PHOa"/>
    <property type="match status" value="1"/>
</dbReference>
<dbReference type="HOGENOM" id="CLU_027977_2_0_1"/>
<dbReference type="PANTHER" id="PTHR31956">
    <property type="entry name" value="NON-SPECIFIC PHOSPHOLIPASE C4-RELATED"/>
    <property type="match status" value="1"/>
</dbReference>
<dbReference type="EC" id="3.1.3.2" evidence="2"/>
<accession>K0KDL4</accession>
<dbReference type="InterPro" id="IPR017850">
    <property type="entry name" value="Alkaline_phosphatase_core_sf"/>
</dbReference>
<comment type="caution">
    <text evidence="5">The sequence shown here is derived from an EMBL/GenBank/DDBJ whole genome shotgun (WGS) entry which is preliminary data.</text>
</comment>
<protein>
    <recommendedName>
        <fullName evidence="2">acid phosphatase</fullName>
        <ecNumber evidence="2">3.1.3.2</ecNumber>
    </recommendedName>
</protein>
<name>K0KDL4_WICCF</name>
<sequence length="471" mass="51779">MLFKNVLPLATLASLANAATSSSSATTTSRFYSTIDPSATEIAEAASKAETNHKTSNVQGSTFERFVVIWLENTDFDKAAESDGLSSLAKHGITLDNYWALTHPSEPNYLASVGGDYFALDDDRFISLPKNVSTIVDLLNTKNISWGEYQEHLPYTGFQGFNYSNQETFANDYVRKHNPLVLYESITDDEDNLKNIKNFTSFYKDLEDHTLPQWSFITPNMTNDGHDTNINVAADWSKNFLEPLLSNDYFMKDTLVLLTFDENENYALKNKVFALLLGGVIPDELKGTVDSTYYDHYSEISSVEANWDLPNLGRHDAFANVFKLVADKSDIVNEEVDTTYQVNNHTYIGYLNDDTIDLPAPNVSAINKNGKPVLDSIKSLWSDEWSKQQGDGYFTATTTTVSTGIISDATTTGEISATDSAGKASNITSSASNVTFSNTHSASVDSEAKGAIINTGMGASAILAIVLSFFM</sequence>
<dbReference type="AlphaFoldDB" id="K0KDL4"/>
<gene>
    <name evidence="5" type="ORF">BN7_553</name>
</gene>
<dbReference type="Gene3D" id="3.40.720.10">
    <property type="entry name" value="Alkaline Phosphatase, subunit A"/>
    <property type="match status" value="1"/>
</dbReference>
<evidence type="ECO:0000256" key="1">
    <source>
        <dbReference type="ARBA" id="ARBA00000032"/>
    </source>
</evidence>
<evidence type="ECO:0000256" key="3">
    <source>
        <dbReference type="ARBA" id="ARBA00022801"/>
    </source>
</evidence>
<dbReference type="eggNOG" id="ENOG502QSRP">
    <property type="taxonomic scope" value="Eukaryota"/>
</dbReference>
<evidence type="ECO:0000256" key="4">
    <source>
        <dbReference type="SAM" id="SignalP"/>
    </source>
</evidence>
<dbReference type="InParanoid" id="K0KDL4"/>
<organism evidence="5 6">
    <name type="scientific">Wickerhamomyces ciferrii (strain ATCC 14091 / BCRC 22168 / CBS 111 / JCM 3599 / NBRC 0793 / NRRL Y-1031 F-60-10)</name>
    <name type="common">Yeast</name>
    <name type="synonym">Pichia ciferrii</name>
    <dbReference type="NCBI Taxonomy" id="1206466"/>
    <lineage>
        <taxon>Eukaryota</taxon>
        <taxon>Fungi</taxon>
        <taxon>Dikarya</taxon>
        <taxon>Ascomycota</taxon>
        <taxon>Saccharomycotina</taxon>
        <taxon>Saccharomycetes</taxon>
        <taxon>Phaffomycetales</taxon>
        <taxon>Wickerhamomycetaceae</taxon>
        <taxon>Wickerhamomyces</taxon>
    </lineage>
</organism>
<dbReference type="GO" id="GO:0003993">
    <property type="term" value="F:acid phosphatase activity"/>
    <property type="evidence" value="ECO:0007669"/>
    <property type="project" value="UniProtKB-EC"/>
</dbReference>
<keyword evidence="4" id="KW-0732">Signal</keyword>
<keyword evidence="6" id="KW-1185">Reference proteome</keyword>
<reference evidence="5 6" key="1">
    <citation type="journal article" date="2012" name="Eukaryot. Cell">
        <title>Draft genome sequence of Wickerhamomyces ciferrii NRRL Y-1031 F-60-10.</title>
        <authorList>
            <person name="Schneider J."/>
            <person name="Andrea H."/>
            <person name="Blom J."/>
            <person name="Jaenicke S."/>
            <person name="Ruckert C."/>
            <person name="Schorsch C."/>
            <person name="Szczepanowski R."/>
            <person name="Farwick M."/>
            <person name="Goesmann A."/>
            <person name="Puhler A."/>
            <person name="Schaffer S."/>
            <person name="Tauch A."/>
            <person name="Kohler T."/>
            <person name="Brinkrolf K."/>
        </authorList>
    </citation>
    <scope>NUCLEOTIDE SEQUENCE [LARGE SCALE GENOMIC DNA]</scope>
    <source>
        <strain evidence="6">ATCC 14091 / BCRC 22168 / CBS 111 / JCM 3599 / NBRC 0793 / NRRL Y-1031 F-60-10</strain>
    </source>
</reference>
<dbReference type="Pfam" id="PF04185">
    <property type="entry name" value="Phosphoesterase"/>
    <property type="match status" value="1"/>
</dbReference>
<dbReference type="EMBL" id="CAIF01000011">
    <property type="protein sequence ID" value="CCH41016.1"/>
    <property type="molecule type" value="Genomic_DNA"/>
</dbReference>
<comment type="catalytic activity">
    <reaction evidence="1">
        <text>a phosphate monoester + H2O = an alcohol + phosphate</text>
        <dbReference type="Rhea" id="RHEA:15017"/>
        <dbReference type="ChEBI" id="CHEBI:15377"/>
        <dbReference type="ChEBI" id="CHEBI:30879"/>
        <dbReference type="ChEBI" id="CHEBI:43474"/>
        <dbReference type="ChEBI" id="CHEBI:67140"/>
        <dbReference type="EC" id="3.1.3.2"/>
    </reaction>
</comment>
<keyword evidence="3 5" id="KW-0378">Hydrolase</keyword>
<evidence type="ECO:0000313" key="6">
    <source>
        <dbReference type="Proteomes" id="UP000009328"/>
    </source>
</evidence>
<dbReference type="GO" id="GO:0009395">
    <property type="term" value="P:phospholipid catabolic process"/>
    <property type="evidence" value="ECO:0007669"/>
    <property type="project" value="TreeGrafter"/>
</dbReference>